<evidence type="ECO:0000313" key="1">
    <source>
        <dbReference type="EMBL" id="CAH1795509.1"/>
    </source>
</evidence>
<sequence>MLERISSILALSFMVIFLSSFNLTFVRCQGKVEQSEDGKSGKLSFSTPDLSDEEAHSQFMPEQLKCDGCRIIAYQLYTKFDQFNSIRPSLKYKIKESDYLDLIEQVCQYKYDDYGVKEVNRVKRLSGPGLETADIPGVMQGGGKWPARLMAMCDDYVGEIGEDEIYEAYTKNPKSLVKFEDYLCRGEGILSRCSKFDPSKDEL</sequence>
<dbReference type="InterPro" id="IPR021852">
    <property type="entry name" value="DUF3456"/>
</dbReference>
<dbReference type="EMBL" id="CAIIXF020000009">
    <property type="protein sequence ID" value="CAH1795509.1"/>
    <property type="molecule type" value="Genomic_DNA"/>
</dbReference>
<dbReference type="PANTHER" id="PTHR15881:SF2">
    <property type="entry name" value="MARGINAL ZONE B- AND B1-CELL-SPECIFIC PROTEIN"/>
    <property type="match status" value="1"/>
</dbReference>
<name>A0A8J1XZC2_OWEFU</name>
<evidence type="ECO:0000313" key="2">
    <source>
        <dbReference type="Proteomes" id="UP000749559"/>
    </source>
</evidence>
<protein>
    <submittedName>
        <fullName evidence="1">Uncharacterized protein</fullName>
    </submittedName>
</protein>
<comment type="caution">
    <text evidence="1">The sequence shown here is derived from an EMBL/GenBank/DDBJ whole genome shotgun (WGS) entry which is preliminary data.</text>
</comment>
<organism evidence="1 2">
    <name type="scientific">Owenia fusiformis</name>
    <name type="common">Polychaete worm</name>
    <dbReference type="NCBI Taxonomy" id="6347"/>
    <lineage>
        <taxon>Eukaryota</taxon>
        <taxon>Metazoa</taxon>
        <taxon>Spiralia</taxon>
        <taxon>Lophotrochozoa</taxon>
        <taxon>Annelida</taxon>
        <taxon>Polychaeta</taxon>
        <taxon>Sedentaria</taxon>
        <taxon>Canalipalpata</taxon>
        <taxon>Sabellida</taxon>
        <taxon>Oweniida</taxon>
        <taxon>Oweniidae</taxon>
        <taxon>Owenia</taxon>
    </lineage>
</organism>
<dbReference type="InterPro" id="IPR052682">
    <property type="entry name" value="MZB1"/>
</dbReference>
<dbReference type="GO" id="GO:0034663">
    <property type="term" value="C:endoplasmic reticulum chaperone complex"/>
    <property type="evidence" value="ECO:0007669"/>
    <property type="project" value="TreeGrafter"/>
</dbReference>
<reference evidence="1" key="1">
    <citation type="submission" date="2022-03" db="EMBL/GenBank/DDBJ databases">
        <authorList>
            <person name="Martin C."/>
        </authorList>
    </citation>
    <scope>NUCLEOTIDE SEQUENCE</scope>
</reference>
<gene>
    <name evidence="1" type="ORF">OFUS_LOCUS20040</name>
</gene>
<dbReference type="PANTHER" id="PTHR15881">
    <property type="entry name" value="MARGINAL ZONE B- AND B1-CELL-SPECIFIC PROTEIN"/>
    <property type="match status" value="1"/>
</dbReference>
<keyword evidence="2" id="KW-1185">Reference proteome</keyword>
<accession>A0A8J1XZC2</accession>
<dbReference type="AlphaFoldDB" id="A0A8J1XZC2"/>
<dbReference type="Proteomes" id="UP000749559">
    <property type="component" value="Unassembled WGS sequence"/>
</dbReference>
<dbReference type="GO" id="GO:0005576">
    <property type="term" value="C:extracellular region"/>
    <property type="evidence" value="ECO:0007669"/>
    <property type="project" value="TreeGrafter"/>
</dbReference>
<dbReference type="OrthoDB" id="448621at2759"/>
<dbReference type="Pfam" id="PF11938">
    <property type="entry name" value="DUF3456"/>
    <property type="match status" value="1"/>
</dbReference>
<proteinExistence type="predicted"/>